<evidence type="ECO:0000256" key="1">
    <source>
        <dbReference type="SAM" id="MobiDB-lite"/>
    </source>
</evidence>
<feature type="region of interest" description="Disordered" evidence="1">
    <location>
        <begin position="681"/>
        <end position="700"/>
    </location>
</feature>
<protein>
    <submittedName>
        <fullName evidence="2">Uncharacterized protein</fullName>
    </submittedName>
</protein>
<feature type="compositionally biased region" description="Basic and acidic residues" evidence="1">
    <location>
        <begin position="369"/>
        <end position="386"/>
    </location>
</feature>
<reference evidence="2" key="1">
    <citation type="submission" date="2023-03" db="EMBL/GenBank/DDBJ databases">
        <title>Massive genome expansion in bonnet fungi (Mycena s.s.) driven by repeated elements and novel gene families across ecological guilds.</title>
        <authorList>
            <consortium name="Lawrence Berkeley National Laboratory"/>
            <person name="Harder C.B."/>
            <person name="Miyauchi S."/>
            <person name="Viragh M."/>
            <person name="Kuo A."/>
            <person name="Thoen E."/>
            <person name="Andreopoulos B."/>
            <person name="Lu D."/>
            <person name="Skrede I."/>
            <person name="Drula E."/>
            <person name="Henrissat B."/>
            <person name="Morin E."/>
            <person name="Kohler A."/>
            <person name="Barry K."/>
            <person name="LaButti K."/>
            <person name="Morin E."/>
            <person name="Salamov A."/>
            <person name="Lipzen A."/>
            <person name="Mereny Z."/>
            <person name="Hegedus B."/>
            <person name="Baldrian P."/>
            <person name="Stursova M."/>
            <person name="Weitz H."/>
            <person name="Taylor A."/>
            <person name="Grigoriev I.V."/>
            <person name="Nagy L.G."/>
            <person name="Martin F."/>
            <person name="Kauserud H."/>
        </authorList>
    </citation>
    <scope>NUCLEOTIDE SEQUENCE</scope>
    <source>
        <strain evidence="2">9144</strain>
    </source>
</reference>
<feature type="region of interest" description="Disordered" evidence="1">
    <location>
        <begin position="263"/>
        <end position="303"/>
    </location>
</feature>
<accession>A0AAD6V8N6</accession>
<feature type="region of interest" description="Disordered" evidence="1">
    <location>
        <begin position="369"/>
        <end position="435"/>
    </location>
</feature>
<feature type="compositionally biased region" description="Basic and acidic residues" evidence="1">
    <location>
        <begin position="268"/>
        <end position="293"/>
    </location>
</feature>
<organism evidence="2 3">
    <name type="scientific">Mycena pura</name>
    <dbReference type="NCBI Taxonomy" id="153505"/>
    <lineage>
        <taxon>Eukaryota</taxon>
        <taxon>Fungi</taxon>
        <taxon>Dikarya</taxon>
        <taxon>Basidiomycota</taxon>
        <taxon>Agaricomycotina</taxon>
        <taxon>Agaricomycetes</taxon>
        <taxon>Agaricomycetidae</taxon>
        <taxon>Agaricales</taxon>
        <taxon>Marasmiineae</taxon>
        <taxon>Mycenaceae</taxon>
        <taxon>Mycena</taxon>
    </lineage>
</organism>
<sequence>MSVTTNYCTAFGIHPVPANMSKKEFEAKCEALVESFLALPYIYLWCHRGAGHTPIPRTAGLMQWVALLITFVNNEACSCIAFVKGGPHACIALDNAEPHISKTTPSSFPSLASWGKMKSVPKTGKTGKTGKTAVLGQEGSLVFCIFDKMGKTENVFGKTNSILRRTFMLCFKILKEVLGQLKKSSKRYIFILLDTFVVGGAREEDVWRGMGLGMGREQRAGARARGDDHGVRGVREEDVRRGPEPMIRTGAAHTGEIRARGGAPWRRTKGERAAAAGARDRDGHGAHGGDVRTTRHSSRARGGAPWRCLWRRLRRARGGRAAGPERQALWEAGAGSREVSGADTWCALRNVGGTQKLRRRWARGRRTLLHDGCDRGRGGTTWEKRQKNTNPQDQRSRIKDERPSVQDQRRISKTQDDFPQDKDFPRSVSKTKDSKDEPAVLLMQACIAFDNIKVSPPVAIVNGETRAQGGVGIKISYMGMGGGGVPGGLKFFSRVMGKGKNTTFPDMVLFGTAGPTGPPQGWETPSLYGRRGGEGGPAEVEKKLSTPYPIFESRGPLARARAARVIGVARVHITFVTGKARAHVAFDTGKVRTCITFDNNELRPCVAADSGEAHTHAAFVTDEACCIVHFPTHETRQLPKQAARLTPAKSTYRTENIHSEVPLHPVLLEKIRRHLSIVKTQLTRSSRDHGSRARAERRERRWRARSATNYSQTNIIRVLLFTPRLSQCTPTSDASRCLTLPAARARYRLPGPPVAPRPAVCAHVPPTRATPAAYLPPHAHALRHALLTPATLLLIAPPLHTSHRALRPRACPASAAAACTTRAIGARRDGCTARDLPAPPGVLPAPPARSASAATACTTRAIAMGAPRALDDGRLLSSRSALRPPPRRAPRAPSVRAAMGAPRALDDGACGPPPPRAPRAPSVRAAIGAPHTLDDGARAMGAPRALDDHARGARERPCSVPAALCVCRRCVHHAPLLQAARSRITPRK</sequence>
<feature type="compositionally biased region" description="Basic and acidic residues" evidence="1">
    <location>
        <begin position="394"/>
        <end position="435"/>
    </location>
</feature>
<dbReference type="AlphaFoldDB" id="A0AAD6V8N6"/>
<gene>
    <name evidence="2" type="ORF">GGX14DRAFT_643187</name>
</gene>
<keyword evidence="3" id="KW-1185">Reference proteome</keyword>
<dbReference type="Proteomes" id="UP001219525">
    <property type="component" value="Unassembled WGS sequence"/>
</dbReference>
<dbReference type="EMBL" id="JARJCW010000040">
    <property type="protein sequence ID" value="KAJ7206256.1"/>
    <property type="molecule type" value="Genomic_DNA"/>
</dbReference>
<name>A0AAD6V8N6_9AGAR</name>
<comment type="caution">
    <text evidence="2">The sequence shown here is derived from an EMBL/GenBank/DDBJ whole genome shotgun (WGS) entry which is preliminary data.</text>
</comment>
<evidence type="ECO:0000313" key="2">
    <source>
        <dbReference type="EMBL" id="KAJ7206256.1"/>
    </source>
</evidence>
<proteinExistence type="predicted"/>
<feature type="compositionally biased region" description="Basic and acidic residues" evidence="1">
    <location>
        <begin position="685"/>
        <end position="699"/>
    </location>
</feature>
<feature type="region of interest" description="Disordered" evidence="1">
    <location>
        <begin position="874"/>
        <end position="897"/>
    </location>
</feature>
<evidence type="ECO:0000313" key="3">
    <source>
        <dbReference type="Proteomes" id="UP001219525"/>
    </source>
</evidence>